<dbReference type="AlphaFoldDB" id="Q2VZB5"/>
<keyword evidence="3" id="KW-1185">Reference proteome</keyword>
<gene>
    <name evidence="2" type="ordered locus">amb4256</name>
</gene>
<protein>
    <submittedName>
        <fullName evidence="2">Uncharacterized protein</fullName>
    </submittedName>
</protein>
<reference evidence="2 3" key="1">
    <citation type="journal article" date="2005" name="DNA Res.">
        <title>Complete genome sequence of the facultative anaerobic magnetotactic bacterium Magnetospirillum sp. strain AMB-1.</title>
        <authorList>
            <person name="Matsunaga T."/>
            <person name="Okamura Y."/>
            <person name="Fukuda Y."/>
            <person name="Wahyudi A.T."/>
            <person name="Murase Y."/>
            <person name="Takeyama H."/>
        </authorList>
    </citation>
    <scope>NUCLEOTIDE SEQUENCE [LARGE SCALE GENOMIC DNA]</scope>
    <source>
        <strain evidence="3">ATCC 700264 / AMB-1</strain>
    </source>
</reference>
<evidence type="ECO:0000256" key="1">
    <source>
        <dbReference type="SAM" id="SignalP"/>
    </source>
</evidence>
<name>Q2VZB5_PARM1</name>
<accession>Q2VZB5</accession>
<keyword evidence="1" id="KW-0732">Signal</keyword>
<feature type="signal peptide" evidence="1">
    <location>
        <begin position="1"/>
        <end position="34"/>
    </location>
</feature>
<dbReference type="KEGG" id="mag:amb4256"/>
<dbReference type="Proteomes" id="UP000007058">
    <property type="component" value="Chromosome"/>
</dbReference>
<evidence type="ECO:0000313" key="3">
    <source>
        <dbReference type="Proteomes" id="UP000007058"/>
    </source>
</evidence>
<dbReference type="EMBL" id="AP007255">
    <property type="protein sequence ID" value="BAE53060.1"/>
    <property type="molecule type" value="Genomic_DNA"/>
</dbReference>
<evidence type="ECO:0000313" key="2">
    <source>
        <dbReference type="EMBL" id="BAE53060.1"/>
    </source>
</evidence>
<sequence length="209" mass="23651">MIGLGVAKAACYRDAMLARWLLLMVLVVSAPALAGEDVAAQDLPPADPPGTWWRITQDADSTDSKCIGQLTSPLCAVESWLACYTRSDKSLCALAELDYVDRQNSFKSALYKITRYHVVASWVLGENDIPRWYRHACTMAWRPGDVVIDTDELECWRDQHRRERCPTGAAAPSDRFRHVVRRGDDGLWRFVGREGPSGWHWLYNGTCYE</sequence>
<feature type="chain" id="PRO_5004218111" evidence="1">
    <location>
        <begin position="35"/>
        <end position="209"/>
    </location>
</feature>
<organism evidence="2 3">
    <name type="scientific">Paramagnetospirillum magneticum (strain ATCC 700264 / AMB-1)</name>
    <name type="common">Magnetospirillum magneticum</name>
    <dbReference type="NCBI Taxonomy" id="342108"/>
    <lineage>
        <taxon>Bacteria</taxon>
        <taxon>Pseudomonadati</taxon>
        <taxon>Pseudomonadota</taxon>
        <taxon>Alphaproteobacteria</taxon>
        <taxon>Rhodospirillales</taxon>
        <taxon>Magnetospirillaceae</taxon>
        <taxon>Paramagnetospirillum</taxon>
    </lineage>
</organism>
<dbReference type="HOGENOM" id="CLU_1314188_0_0_5"/>
<proteinExistence type="predicted"/>